<dbReference type="EMBL" id="RJVI01000001">
    <property type="protein sequence ID" value="ROR34941.1"/>
    <property type="molecule type" value="Genomic_DNA"/>
</dbReference>
<evidence type="ECO:0000256" key="3">
    <source>
        <dbReference type="ARBA" id="ARBA00021717"/>
    </source>
</evidence>
<comment type="similarity">
    <text evidence="2 10">Belongs to the FliR/MopE/SpaR family.</text>
</comment>
<keyword evidence="11" id="KW-0282">Flagellum</keyword>
<evidence type="ECO:0000256" key="2">
    <source>
        <dbReference type="ARBA" id="ARBA00009772"/>
    </source>
</evidence>
<evidence type="ECO:0000256" key="8">
    <source>
        <dbReference type="ARBA" id="ARBA00023143"/>
    </source>
</evidence>
<evidence type="ECO:0000256" key="6">
    <source>
        <dbReference type="ARBA" id="ARBA00022989"/>
    </source>
</evidence>
<feature type="transmembrane region" description="Helical" evidence="10">
    <location>
        <begin position="213"/>
        <end position="233"/>
    </location>
</feature>
<dbReference type="InterPro" id="IPR002010">
    <property type="entry name" value="T3SS_IM_R"/>
</dbReference>
<feature type="transmembrane region" description="Helical" evidence="10">
    <location>
        <begin position="41"/>
        <end position="58"/>
    </location>
</feature>
<comment type="subcellular location">
    <subcellularLocation>
        <location evidence="10">Cell membrane</location>
        <topology evidence="10">Multi-pass membrane protein</topology>
    </subcellularLocation>
    <subcellularLocation>
        <location evidence="10">Bacterial flagellum basal body</location>
    </subcellularLocation>
</comment>
<dbReference type="PANTHER" id="PTHR30065:SF8">
    <property type="entry name" value="FLAGELLAR BIOSYNTHETIC PROTEIN FLIR"/>
    <property type="match status" value="1"/>
</dbReference>
<dbReference type="GO" id="GO:0009425">
    <property type="term" value="C:bacterial-type flagellum basal body"/>
    <property type="evidence" value="ECO:0007669"/>
    <property type="project" value="UniProtKB-SubCell"/>
</dbReference>
<dbReference type="PANTHER" id="PTHR30065">
    <property type="entry name" value="FLAGELLAR BIOSYNTHETIC PROTEIN FLIR"/>
    <property type="match status" value="1"/>
</dbReference>
<feature type="transmembrane region" description="Helical" evidence="10">
    <location>
        <begin position="179"/>
        <end position="201"/>
    </location>
</feature>
<dbReference type="GO" id="GO:0044780">
    <property type="term" value="P:bacterial-type flagellum assembly"/>
    <property type="evidence" value="ECO:0007669"/>
    <property type="project" value="UniProtKB-UniRule"/>
</dbReference>
<keyword evidence="12" id="KW-1185">Reference proteome</keyword>
<feature type="transmembrane region" description="Helical" evidence="10">
    <location>
        <begin position="78"/>
        <end position="103"/>
    </location>
</feature>
<dbReference type="GO" id="GO:0006605">
    <property type="term" value="P:protein targeting"/>
    <property type="evidence" value="ECO:0007669"/>
    <property type="project" value="UniProtKB-UniRule"/>
</dbReference>
<feature type="transmembrane region" description="Helical" evidence="10">
    <location>
        <begin position="124"/>
        <end position="147"/>
    </location>
</feature>
<evidence type="ECO:0000313" key="12">
    <source>
        <dbReference type="Proteomes" id="UP000276634"/>
    </source>
</evidence>
<evidence type="ECO:0000256" key="10">
    <source>
        <dbReference type="RuleBase" id="RU362071"/>
    </source>
</evidence>
<evidence type="ECO:0000256" key="5">
    <source>
        <dbReference type="ARBA" id="ARBA00022692"/>
    </source>
</evidence>
<sequence>MPWNADVLAAEVARWFWPFVRVAAMVMVAPVFGAAGVPVRVRLVTALALTAAVAPVLPAPPAVAPASVAGLLVGVQQLLIGLATGFALRLVFAAIATAGQVLANTMGLGFASSVDPQNGVQVPVLSQFLVVLATLVFVSVNGHLILIDIVAGSFRTLPVAAEGLGRADLWAVAAWGGELFAGAVLIALPVLTALLLLNLAFGVITRAAPQLNIFAVGFPLSMLLGFVVIWVSLPGLLPQLERLLAAGLGLARTLLGGG</sequence>
<proteinExistence type="inferred from homology"/>
<dbReference type="NCBIfam" id="TIGR01400">
    <property type="entry name" value="fliR"/>
    <property type="match status" value="1"/>
</dbReference>
<dbReference type="Pfam" id="PF01311">
    <property type="entry name" value="Bac_export_1"/>
    <property type="match status" value="1"/>
</dbReference>
<keyword evidence="6 10" id="KW-1133">Transmembrane helix</keyword>
<feature type="transmembrane region" description="Helical" evidence="10">
    <location>
        <begin position="15"/>
        <end position="34"/>
    </location>
</feature>
<keyword evidence="11" id="KW-0966">Cell projection</keyword>
<organism evidence="11 12">
    <name type="scientific">Inmirania thermothiophila</name>
    <dbReference type="NCBI Taxonomy" id="1750597"/>
    <lineage>
        <taxon>Bacteria</taxon>
        <taxon>Pseudomonadati</taxon>
        <taxon>Pseudomonadota</taxon>
        <taxon>Gammaproteobacteria</taxon>
        <taxon>Chromatiales</taxon>
        <taxon>Ectothiorhodospiraceae</taxon>
        <taxon>Inmirania</taxon>
    </lineage>
</organism>
<protein>
    <recommendedName>
        <fullName evidence="3 9">Flagellar biosynthetic protein FliR</fullName>
    </recommendedName>
</protein>
<keyword evidence="8 10" id="KW-0975">Bacterial flagellum</keyword>
<reference evidence="11 12" key="1">
    <citation type="submission" date="2018-11" db="EMBL/GenBank/DDBJ databases">
        <title>Genomic Encyclopedia of Type Strains, Phase IV (KMG-IV): sequencing the most valuable type-strain genomes for metagenomic binning, comparative biology and taxonomic classification.</title>
        <authorList>
            <person name="Goeker M."/>
        </authorList>
    </citation>
    <scope>NUCLEOTIDE SEQUENCE [LARGE SCALE GENOMIC DNA]</scope>
    <source>
        <strain evidence="11 12">DSM 100275</strain>
    </source>
</reference>
<evidence type="ECO:0000313" key="11">
    <source>
        <dbReference type="EMBL" id="ROR34941.1"/>
    </source>
</evidence>
<evidence type="ECO:0000256" key="1">
    <source>
        <dbReference type="ARBA" id="ARBA00002578"/>
    </source>
</evidence>
<comment type="function">
    <text evidence="1 10">Role in flagellar biosynthesis.</text>
</comment>
<comment type="caution">
    <text evidence="11">The sequence shown here is derived from an EMBL/GenBank/DDBJ whole genome shotgun (WGS) entry which is preliminary data.</text>
</comment>
<dbReference type="GO" id="GO:0005886">
    <property type="term" value="C:plasma membrane"/>
    <property type="evidence" value="ECO:0007669"/>
    <property type="project" value="UniProtKB-SubCell"/>
</dbReference>
<dbReference type="AlphaFoldDB" id="A0A3N1Y8S8"/>
<dbReference type="PRINTS" id="PR00953">
    <property type="entry name" value="TYPE3IMRPROT"/>
</dbReference>
<keyword evidence="5 10" id="KW-0812">Transmembrane</keyword>
<keyword evidence="11" id="KW-0969">Cilium</keyword>
<name>A0A3N1Y8S8_9GAMM</name>
<dbReference type="InterPro" id="IPR006303">
    <property type="entry name" value="FliR"/>
</dbReference>
<dbReference type="Proteomes" id="UP000276634">
    <property type="component" value="Unassembled WGS sequence"/>
</dbReference>
<gene>
    <name evidence="11" type="ORF">EDC57_0852</name>
</gene>
<accession>A0A3N1Y8S8</accession>
<evidence type="ECO:0000256" key="9">
    <source>
        <dbReference type="NCBIfam" id="TIGR01400"/>
    </source>
</evidence>
<keyword evidence="4 10" id="KW-1003">Cell membrane</keyword>
<evidence type="ECO:0000256" key="4">
    <source>
        <dbReference type="ARBA" id="ARBA00022475"/>
    </source>
</evidence>
<keyword evidence="7 10" id="KW-0472">Membrane</keyword>
<evidence type="ECO:0000256" key="7">
    <source>
        <dbReference type="ARBA" id="ARBA00023136"/>
    </source>
</evidence>